<protein>
    <recommendedName>
        <fullName evidence="1">TTF-type domain-containing protein</fullName>
    </recommendedName>
</protein>
<gene>
    <name evidence="2" type="ORF">AQUCO_01800056v1</name>
</gene>
<dbReference type="Pfam" id="PF05699">
    <property type="entry name" value="Dimer_Tnp_hAT"/>
    <property type="match status" value="1"/>
</dbReference>
<dbReference type="GO" id="GO:0046983">
    <property type="term" value="F:protein dimerization activity"/>
    <property type="evidence" value="ECO:0007669"/>
    <property type="project" value="InterPro"/>
</dbReference>
<dbReference type="Pfam" id="PF14291">
    <property type="entry name" value="DUF4371"/>
    <property type="match status" value="1"/>
</dbReference>
<dbReference type="OrthoDB" id="1922832at2759"/>
<dbReference type="PANTHER" id="PTHR11697">
    <property type="entry name" value="GENERAL TRANSCRIPTION FACTOR 2-RELATED ZINC FINGER PROTEIN"/>
    <property type="match status" value="1"/>
</dbReference>
<proteinExistence type="predicted"/>
<dbReference type="Proteomes" id="UP000230069">
    <property type="component" value="Unassembled WGS sequence"/>
</dbReference>
<accession>A0A2G5DJN5</accession>
<keyword evidence="3" id="KW-1185">Reference proteome</keyword>
<dbReference type="InterPro" id="IPR012337">
    <property type="entry name" value="RNaseH-like_sf"/>
</dbReference>
<dbReference type="EMBL" id="KZ305035">
    <property type="protein sequence ID" value="PIA43731.1"/>
    <property type="molecule type" value="Genomic_DNA"/>
</dbReference>
<name>A0A2G5DJN5_AQUCA</name>
<dbReference type="InterPro" id="IPR025398">
    <property type="entry name" value="DUF4371"/>
</dbReference>
<dbReference type="InParanoid" id="A0A2G5DJN5"/>
<dbReference type="AlphaFoldDB" id="A0A2G5DJN5"/>
<reference evidence="2 3" key="1">
    <citation type="submission" date="2017-09" db="EMBL/GenBank/DDBJ databases">
        <title>WGS assembly of Aquilegia coerulea Goldsmith.</title>
        <authorList>
            <person name="Hodges S."/>
            <person name="Kramer E."/>
            <person name="Nordborg M."/>
            <person name="Tomkins J."/>
            <person name="Borevitz J."/>
            <person name="Derieg N."/>
            <person name="Yan J."/>
            <person name="Mihaltcheva S."/>
            <person name="Hayes R.D."/>
            <person name="Rokhsar D."/>
        </authorList>
    </citation>
    <scope>NUCLEOTIDE SEQUENCE [LARGE SCALE GENOMIC DNA]</scope>
    <source>
        <strain evidence="3">cv. Goldsmith</strain>
    </source>
</reference>
<feature type="domain" description="TTF-type" evidence="1">
    <location>
        <begin position="62"/>
        <end position="144"/>
    </location>
</feature>
<dbReference type="SUPFAM" id="SSF53098">
    <property type="entry name" value="Ribonuclease H-like"/>
    <property type="match status" value="1"/>
</dbReference>
<dbReference type="SMART" id="SM00597">
    <property type="entry name" value="ZnF_TTF"/>
    <property type="match status" value="1"/>
</dbReference>
<evidence type="ECO:0000313" key="3">
    <source>
        <dbReference type="Proteomes" id="UP000230069"/>
    </source>
</evidence>
<evidence type="ECO:0000259" key="1">
    <source>
        <dbReference type="SMART" id="SM00597"/>
    </source>
</evidence>
<evidence type="ECO:0000313" key="2">
    <source>
        <dbReference type="EMBL" id="PIA43731.1"/>
    </source>
</evidence>
<dbReference type="InterPro" id="IPR008906">
    <property type="entry name" value="HATC_C_dom"/>
</dbReference>
<dbReference type="PANTHER" id="PTHR11697:SF230">
    <property type="entry name" value="ZINC FINGER, MYM DOMAIN CONTAINING 1"/>
    <property type="match status" value="1"/>
</dbReference>
<dbReference type="STRING" id="218851.A0A2G5DJN5"/>
<organism evidence="2 3">
    <name type="scientific">Aquilegia coerulea</name>
    <name type="common">Rocky mountain columbine</name>
    <dbReference type="NCBI Taxonomy" id="218851"/>
    <lineage>
        <taxon>Eukaryota</taxon>
        <taxon>Viridiplantae</taxon>
        <taxon>Streptophyta</taxon>
        <taxon>Embryophyta</taxon>
        <taxon>Tracheophyta</taxon>
        <taxon>Spermatophyta</taxon>
        <taxon>Magnoliopsida</taxon>
        <taxon>Ranunculales</taxon>
        <taxon>Ranunculaceae</taxon>
        <taxon>Thalictroideae</taxon>
        <taxon>Aquilegia</taxon>
    </lineage>
</organism>
<dbReference type="InterPro" id="IPR006580">
    <property type="entry name" value="Znf_TTF"/>
</dbReference>
<dbReference type="InterPro" id="IPR055298">
    <property type="entry name" value="AtLOH3-like"/>
</dbReference>
<sequence length="701" mass="80415">MFDGVKPNEVDVTSFFERDPGLRGRICDYSMNQHDEVRIAYLKMGPFQPSFKSYPLTKSGTQNRSFGKNWFSQFSWLEYSPAKDKAYCFPCFVFETNPPKYPAFTVEGFNSWKRVNDELDKPSHHIDRVMNTQSKEDILKNRLRVKTTIEVIIWLALQGCAFRGHDESTKSENRGNFIELVSFVAKLDEKINEVVIENAPKNAMYISPQIQKQVLHILAERVRNQIRGEVGDAKFCILVDETQDNSIKEQMAIVLRFVDAGGFVRERFFGIVGFRDTKALTLKNEISDVLSHYNLHIENMRGQGYDGASNMRGAWNGLQALFLKESSCAYYVHCFAHRLQLALVAASKDVHDIWLFFSKLASIVNLVSASPKCRNELQSAQEYECALLLATGENKTGKGANQISNLQRAGATHMFSATGTALQSIMKTGSNNSMRGEAKGAYIHLKTFDFVFILHLLHRTMGVTDLLCQALQEKSQDILNAMNLHDIDAPNMDDRYTIGTRRSCQQNDCITVEHHYRVDLFITVIDHQLMELKNRFTEDAMELLRLSSALDPRYSFKFFEIEDICSLAEKFYYQDFTRQEISILRSQLQHYKLDVIPDPHFQNMSTISELCQGLVETRKSIAYNLVDKLIRLVLTLPVSTATTERAFSAMKIVKTQLRNKMNDEFLTDCMIIYIEREFVKDIDVESVVDEFDSVPRRAQLH</sequence>